<dbReference type="EMBL" id="JXUO01000121">
    <property type="protein sequence ID" value="KKZ14837.1"/>
    <property type="molecule type" value="Genomic_DNA"/>
</dbReference>
<gene>
    <name evidence="1" type="ORF">TH68_03715</name>
</gene>
<accession>A0A6N3X961</accession>
<sequence>MLLYAPVPVCSVPQATVQEVSSLHTLLGFSANEGDALRPELALSYVGSEDITIFVREQSLRHRVKSGNDFPSSLCEWRTVSVDVPELQHRDVR</sequence>
<name>A0A6N3X961_9SYNE</name>
<evidence type="ECO:0000313" key="1">
    <source>
        <dbReference type="EMBL" id="KKZ14837.1"/>
    </source>
</evidence>
<reference evidence="1 2" key="1">
    <citation type="submission" date="2015-01" db="EMBL/GenBank/DDBJ databases">
        <title>Lifestyle Evolution in Cyanobacterial Symbionts of Sponges.</title>
        <authorList>
            <person name="Burgsdorf I."/>
            <person name="Slaby B.M."/>
            <person name="Handley K.M."/>
            <person name="Haber M."/>
            <person name="Blom J."/>
            <person name="Marshall C.W."/>
            <person name="Gilbert J.A."/>
            <person name="Hentschel U."/>
            <person name="Steindler L."/>
        </authorList>
    </citation>
    <scope>NUCLEOTIDE SEQUENCE [LARGE SCALE GENOMIC DNA]</scope>
    <source>
        <strain evidence="1">142</strain>
    </source>
</reference>
<organism evidence="1 2">
    <name type="scientific">Candidatus Synechococcus spongiarum 142</name>
    <dbReference type="NCBI Taxonomy" id="1608213"/>
    <lineage>
        <taxon>Bacteria</taxon>
        <taxon>Bacillati</taxon>
        <taxon>Cyanobacteriota</taxon>
        <taxon>Cyanophyceae</taxon>
        <taxon>Synechococcales</taxon>
        <taxon>Synechococcaceae</taxon>
        <taxon>Synechococcus</taxon>
    </lineage>
</organism>
<dbReference type="Proteomes" id="UP000035054">
    <property type="component" value="Unassembled WGS sequence"/>
</dbReference>
<proteinExistence type="predicted"/>
<evidence type="ECO:0000313" key="2">
    <source>
        <dbReference type="Proteomes" id="UP000035054"/>
    </source>
</evidence>
<comment type="caution">
    <text evidence="1">The sequence shown here is derived from an EMBL/GenBank/DDBJ whole genome shotgun (WGS) entry which is preliminary data.</text>
</comment>
<dbReference type="AlphaFoldDB" id="A0A6N3X961"/>
<protein>
    <submittedName>
        <fullName evidence="1">Uncharacterized protein</fullName>
    </submittedName>
</protein>